<keyword evidence="5" id="KW-0496">Mitochondrion</keyword>
<protein>
    <submittedName>
        <fullName evidence="7">Cytochrome c oxidase assembly factor 8</fullName>
    </submittedName>
</protein>
<dbReference type="GO" id="GO:0050821">
    <property type="term" value="P:protein stabilization"/>
    <property type="evidence" value="ECO:0007669"/>
    <property type="project" value="Ensembl"/>
</dbReference>
<dbReference type="PANTHER" id="PTHR31107">
    <property type="entry name" value="APOPTOGENIC PROTEIN 1, MITOCHONDRIAL"/>
    <property type="match status" value="1"/>
</dbReference>
<dbReference type="GO" id="GO:0005743">
    <property type="term" value="C:mitochondrial inner membrane"/>
    <property type="evidence" value="ECO:0007669"/>
    <property type="project" value="UniProtKB-SubCell"/>
</dbReference>
<organism evidence="7 8">
    <name type="scientific">Chelonoidis abingdonii</name>
    <name type="common">Abingdon island giant tortoise</name>
    <name type="synonym">Testudo abingdonii</name>
    <dbReference type="NCBI Taxonomy" id="106734"/>
    <lineage>
        <taxon>Eukaryota</taxon>
        <taxon>Metazoa</taxon>
        <taxon>Chordata</taxon>
        <taxon>Craniata</taxon>
        <taxon>Vertebrata</taxon>
        <taxon>Euteleostomi</taxon>
        <taxon>Archelosauria</taxon>
        <taxon>Testudinata</taxon>
        <taxon>Testudines</taxon>
        <taxon>Cryptodira</taxon>
        <taxon>Durocryptodira</taxon>
        <taxon>Testudinoidea</taxon>
        <taxon>Testudinidae</taxon>
        <taxon>Chelonoidis</taxon>
    </lineage>
</organism>
<comment type="similarity">
    <text evidence="2">Belongs to the COA8 family.</text>
</comment>
<reference evidence="7" key="1">
    <citation type="submission" date="2025-08" db="UniProtKB">
        <authorList>
            <consortium name="Ensembl"/>
        </authorList>
    </citation>
    <scope>IDENTIFICATION</scope>
</reference>
<dbReference type="PANTHER" id="PTHR31107:SF2">
    <property type="entry name" value="CYTOCHROME C OXIDASE ASSEMBLY FACTOR 8"/>
    <property type="match status" value="1"/>
</dbReference>
<dbReference type="GO" id="GO:0000302">
    <property type="term" value="P:response to reactive oxygen species"/>
    <property type="evidence" value="ECO:0007669"/>
    <property type="project" value="Ensembl"/>
</dbReference>
<comment type="subcellular location">
    <subcellularLocation>
        <location evidence="1">Mitochondrion inner membrane</location>
        <topology evidence="1">Peripheral membrane protein</topology>
        <orientation evidence="1">Matrix side</orientation>
    </subcellularLocation>
</comment>
<proteinExistence type="inferred from homology"/>
<dbReference type="GeneTree" id="ENSGT00390000008212"/>
<dbReference type="Ensembl" id="ENSCABT00000031375.1">
    <property type="protein sequence ID" value="ENSCABP00000028625.1"/>
    <property type="gene ID" value="ENSCABG00000021038.1"/>
</dbReference>
<dbReference type="GO" id="GO:0097193">
    <property type="term" value="P:intrinsic apoptotic signaling pathway"/>
    <property type="evidence" value="ECO:0007669"/>
    <property type="project" value="Ensembl"/>
</dbReference>
<dbReference type="Pfam" id="PF10231">
    <property type="entry name" value="COA8"/>
    <property type="match status" value="1"/>
</dbReference>
<evidence type="ECO:0000256" key="6">
    <source>
        <dbReference type="ARBA" id="ARBA00023136"/>
    </source>
</evidence>
<keyword evidence="8" id="KW-1185">Reference proteome</keyword>
<evidence type="ECO:0000313" key="7">
    <source>
        <dbReference type="Ensembl" id="ENSCABP00000028625.1"/>
    </source>
</evidence>
<evidence type="ECO:0000313" key="8">
    <source>
        <dbReference type="Proteomes" id="UP000694404"/>
    </source>
</evidence>
<accession>A0A8C0J858</accession>
<evidence type="ECO:0000256" key="5">
    <source>
        <dbReference type="ARBA" id="ARBA00023128"/>
    </source>
</evidence>
<name>A0A8C0J858_CHEAB</name>
<evidence type="ECO:0000256" key="2">
    <source>
        <dbReference type="ARBA" id="ARBA00005453"/>
    </source>
</evidence>
<dbReference type="GO" id="GO:0033617">
    <property type="term" value="P:mitochondrial respiratory chain complex IV assembly"/>
    <property type="evidence" value="ECO:0007669"/>
    <property type="project" value="Ensembl"/>
</dbReference>
<reference evidence="7" key="2">
    <citation type="submission" date="2025-09" db="UniProtKB">
        <authorList>
            <consortium name="Ensembl"/>
        </authorList>
    </citation>
    <scope>IDENTIFICATION</scope>
</reference>
<dbReference type="InterPro" id="IPR018796">
    <property type="entry name" value="COA8"/>
</dbReference>
<keyword evidence="3" id="KW-0999">Mitochondrion inner membrane</keyword>
<sequence length="200" mass="23053">MAVAAAAAAVRAGLRVRRVCSGTCRCFSRAGVGAGLLAAERGCEPESRASNFCPPAHSCNDWIGPPDRQSNLRPIVFHIPKNESPLGRRLREFRQETQVWNQQFWASQNVSFRKGKEEFIYSRLKAKGLEMKDETGQKVTLSAEEMADFYKDFLSKNFKKHMCYNREWYKRNFTITFLMGQVAFERAWRMLGWKKTKVEN</sequence>
<evidence type="ECO:0000256" key="1">
    <source>
        <dbReference type="ARBA" id="ARBA00004443"/>
    </source>
</evidence>
<gene>
    <name evidence="7" type="primary">COA8</name>
</gene>
<evidence type="ECO:0000256" key="4">
    <source>
        <dbReference type="ARBA" id="ARBA00022946"/>
    </source>
</evidence>
<dbReference type="AlphaFoldDB" id="A0A8C0J858"/>
<evidence type="ECO:0000256" key="3">
    <source>
        <dbReference type="ARBA" id="ARBA00022792"/>
    </source>
</evidence>
<keyword evidence="6" id="KW-0472">Membrane</keyword>
<dbReference type="OMA" id="AWNQEFW"/>
<keyword evidence="4" id="KW-0809">Transit peptide</keyword>
<dbReference type="Proteomes" id="UP000694404">
    <property type="component" value="Unplaced"/>
</dbReference>